<dbReference type="EMBL" id="AESD01000344">
    <property type="protein sequence ID" value="EHJ13031.1"/>
    <property type="molecule type" value="Genomic_DNA"/>
</dbReference>
<evidence type="ECO:0000313" key="1">
    <source>
        <dbReference type="EMBL" id="EHJ13031.1"/>
    </source>
</evidence>
<accession>G5J473</accession>
<dbReference type="AlphaFoldDB" id="G5J473"/>
<reference evidence="1 2" key="1">
    <citation type="journal article" date="2011" name="Front. Microbiol.">
        <title>Two Strains of Crocosphaera watsonii with Highly Conserved Genomes are Distinguished by Strain-Specific Features.</title>
        <authorList>
            <person name="Bench S.R."/>
            <person name="Ilikchyan I.N."/>
            <person name="Tripp H.J."/>
            <person name="Zehr J.P."/>
        </authorList>
    </citation>
    <scope>NUCLEOTIDE SEQUENCE [LARGE SCALE GENOMIC DNA]</scope>
    <source>
        <strain evidence="1 2">WH 0003</strain>
    </source>
</reference>
<sequence>MWVDSTVIVIEGLSMIAIELVKQVQKRPYVKGLNEKSSTSW</sequence>
<evidence type="ECO:0000313" key="2">
    <source>
        <dbReference type="Proteomes" id="UP000003477"/>
    </source>
</evidence>
<organism evidence="1 2">
    <name type="scientific">Crocosphaera watsonii WH 0003</name>
    <dbReference type="NCBI Taxonomy" id="423471"/>
    <lineage>
        <taxon>Bacteria</taxon>
        <taxon>Bacillati</taxon>
        <taxon>Cyanobacteriota</taxon>
        <taxon>Cyanophyceae</taxon>
        <taxon>Oscillatoriophycideae</taxon>
        <taxon>Chroococcales</taxon>
        <taxon>Aphanothecaceae</taxon>
        <taxon>Crocosphaera</taxon>
    </lineage>
</organism>
<protein>
    <submittedName>
        <fullName evidence="1">Uncharacterized protein</fullName>
    </submittedName>
</protein>
<comment type="caution">
    <text evidence="1">The sequence shown here is derived from an EMBL/GenBank/DDBJ whole genome shotgun (WGS) entry which is preliminary data.</text>
</comment>
<dbReference type="PATRIC" id="fig|423471.3.peg.2156"/>
<gene>
    <name evidence="1" type="ORF">CWATWH0003_2296</name>
</gene>
<dbReference type="Proteomes" id="UP000003477">
    <property type="component" value="Unassembled WGS sequence"/>
</dbReference>
<proteinExistence type="predicted"/>
<name>G5J473_CROWT</name>